<gene>
    <name evidence="1" type="ORF">BO222_02875</name>
</gene>
<evidence type="ECO:0000313" key="1">
    <source>
        <dbReference type="EMBL" id="OLU41663.1"/>
    </source>
</evidence>
<dbReference type="GeneID" id="82202172"/>
<dbReference type="Proteomes" id="UP000186341">
    <property type="component" value="Unassembled WGS sequence"/>
</dbReference>
<keyword evidence="2" id="KW-1185">Reference proteome</keyword>
<comment type="caution">
    <text evidence="1">The sequence shown here is derived from an EMBL/GenBank/DDBJ whole genome shotgun (WGS) entry which is preliminary data.</text>
</comment>
<protein>
    <submittedName>
        <fullName evidence="1">Uncharacterized protein</fullName>
    </submittedName>
</protein>
<name>A0A1U7NHV9_9FIRM</name>
<reference evidence="1 2" key="1">
    <citation type="submission" date="2016-11" db="EMBL/GenBank/DDBJ databases">
        <title>Description of two novel members of the family Erysipelotrichaceae: Ileibacterium lipovorans gen. nov., sp. nov. and Dubosiella newyorkensis, gen. nov., sp. nov.</title>
        <authorList>
            <person name="Cox L.M."/>
            <person name="Sohn J."/>
            <person name="Tyrrell K.L."/>
            <person name="Citron D.M."/>
            <person name="Lawson P.A."/>
            <person name="Patel N.B."/>
            <person name="Iizumi T."/>
            <person name="Perez-Perez G.I."/>
            <person name="Goldstein E.J."/>
            <person name="Blaser M.J."/>
        </authorList>
    </citation>
    <scope>NUCLEOTIDE SEQUENCE [LARGE SCALE GENOMIC DNA]</scope>
    <source>
        <strain evidence="1 2">NYU-BL-A3</strain>
    </source>
</reference>
<sequence length="90" mass="10412">MSVQHGVIALLALVVAVETSLLIKITNQSGKYLAELEATTINKQRINQILNGLLKSELKRSHKREEKLFNQAIREVRNEINREFEKREKE</sequence>
<evidence type="ECO:0000313" key="2">
    <source>
        <dbReference type="Proteomes" id="UP000186341"/>
    </source>
</evidence>
<dbReference type="AlphaFoldDB" id="A0A1U7NHV9"/>
<dbReference type="EMBL" id="MPJW01000078">
    <property type="protein sequence ID" value="OLU41663.1"/>
    <property type="molecule type" value="Genomic_DNA"/>
</dbReference>
<proteinExistence type="predicted"/>
<accession>A0A1U7NHV9</accession>
<dbReference type="RefSeq" id="WP_075818198.1">
    <property type="nucleotide sequence ID" value="NZ_CAJUTZ010000027.1"/>
</dbReference>
<organism evidence="1 2">
    <name type="scientific">Ileibacterium valens</name>
    <dbReference type="NCBI Taxonomy" id="1862668"/>
    <lineage>
        <taxon>Bacteria</taxon>
        <taxon>Bacillati</taxon>
        <taxon>Bacillota</taxon>
        <taxon>Erysipelotrichia</taxon>
        <taxon>Erysipelotrichales</taxon>
        <taxon>Erysipelotrichaceae</taxon>
        <taxon>Ileibacterium</taxon>
    </lineage>
</organism>